<dbReference type="SUPFAM" id="SSF51735">
    <property type="entry name" value="NAD(P)-binding Rossmann-fold domains"/>
    <property type="match status" value="1"/>
</dbReference>
<sequence>MNNKNILIIGGTGSFGKGLIKELLNKEVSSIKVFARNEFRMFSMIQQFESSKIKMVIGDIRDKEAISKASRGIDLVFHLAALKHVPICEKMPNEVIATNILGTKHVIDAAIENNVQKVIFSSTDKAVNPDCTYGTSKLMGEKLILSANEQQTATKFIVFRGGNLLNSAGSVIPIFNQQISETSQVTLTDDKMNRFFVSIETAAKMLIEIAEKAAGNEIFIPKMPSVKIEYIAKYLLTKKHLSNSNISIIGLRPGEKISEQIISENERQNLFEFSEELYVILKDDAHSWQANKVVKALDSVHCTSNEYILTYDQTAQFLEVAGI</sequence>
<evidence type="ECO:0000313" key="3">
    <source>
        <dbReference type="EMBL" id="SLM86166.1"/>
    </source>
</evidence>
<evidence type="ECO:0000259" key="2">
    <source>
        <dbReference type="Pfam" id="PF02719"/>
    </source>
</evidence>
<keyword evidence="3" id="KW-0456">Lyase</keyword>
<reference evidence="4" key="1">
    <citation type="submission" date="2017-02" db="EMBL/GenBank/DDBJ databases">
        <authorList>
            <person name="Dridi B."/>
        </authorList>
    </citation>
    <scope>NUCLEOTIDE SEQUENCE [LARGE SCALE GENOMIC DNA]</scope>
    <source>
        <strain evidence="4">bH819</strain>
    </source>
</reference>
<accession>A0A1X6WR87</accession>
<keyword evidence="4" id="KW-1185">Reference proteome</keyword>
<dbReference type="InterPro" id="IPR036291">
    <property type="entry name" value="NAD(P)-bd_dom_sf"/>
</dbReference>
<feature type="domain" description="Polysaccharide biosynthesis protein CapD-like" evidence="2">
    <location>
        <begin position="6"/>
        <end position="274"/>
    </location>
</feature>
<dbReference type="Pfam" id="PF02719">
    <property type="entry name" value="Polysacc_synt_2"/>
    <property type="match status" value="1"/>
</dbReference>
<dbReference type="RefSeq" id="WP_179203838.1">
    <property type="nucleotide sequence ID" value="NZ_FWFD01000013.1"/>
</dbReference>
<comment type="similarity">
    <text evidence="1">Belongs to the polysaccharide synthase family.</text>
</comment>
<evidence type="ECO:0000313" key="4">
    <source>
        <dbReference type="Proteomes" id="UP000195918"/>
    </source>
</evidence>
<dbReference type="GO" id="GO:0016829">
    <property type="term" value="F:lyase activity"/>
    <property type="evidence" value="ECO:0007669"/>
    <property type="project" value="UniProtKB-KW"/>
</dbReference>
<gene>
    <name evidence="3" type="ORF">FM121_08760</name>
</gene>
<proteinExistence type="inferred from homology"/>
<evidence type="ECO:0000256" key="1">
    <source>
        <dbReference type="ARBA" id="ARBA00007430"/>
    </source>
</evidence>
<dbReference type="EC" id="4.2.1.-" evidence="3"/>
<dbReference type="InterPro" id="IPR003869">
    <property type="entry name" value="Polysac_CapD-like"/>
</dbReference>
<dbReference type="Gene3D" id="3.40.50.720">
    <property type="entry name" value="NAD(P)-binding Rossmann-like Domain"/>
    <property type="match status" value="1"/>
</dbReference>
<dbReference type="PANTHER" id="PTHR43318:SF2">
    <property type="entry name" value="UDP-N-ACETYLGLUCOSAMINE 4,6-DEHYDRATASE (INVERTING)"/>
    <property type="match status" value="1"/>
</dbReference>
<name>A0A1X6WR87_9ENTE</name>
<dbReference type="AlphaFoldDB" id="A0A1X6WR87"/>
<dbReference type="InterPro" id="IPR051203">
    <property type="entry name" value="Polysaccharide_Synthase-Rel"/>
</dbReference>
<dbReference type="PANTHER" id="PTHR43318">
    <property type="entry name" value="UDP-N-ACETYLGLUCOSAMINE 4,6-DEHYDRATASE"/>
    <property type="match status" value="1"/>
</dbReference>
<protein>
    <submittedName>
        <fullName evidence="3">UDP-N-acetylglucosamine 4,6-dehydratase</fullName>
        <ecNumber evidence="3">4.2.1.-</ecNumber>
    </submittedName>
</protein>
<dbReference type="Proteomes" id="UP000195918">
    <property type="component" value="Unassembled WGS sequence"/>
</dbReference>
<organism evidence="3 4">
    <name type="scientific">Vagococcus fluvialis bH819</name>
    <dbReference type="NCBI Taxonomy" id="1255619"/>
    <lineage>
        <taxon>Bacteria</taxon>
        <taxon>Bacillati</taxon>
        <taxon>Bacillota</taxon>
        <taxon>Bacilli</taxon>
        <taxon>Lactobacillales</taxon>
        <taxon>Enterococcaceae</taxon>
        <taxon>Vagococcus</taxon>
    </lineage>
</organism>
<dbReference type="EMBL" id="FWFD01000013">
    <property type="protein sequence ID" value="SLM86166.1"/>
    <property type="molecule type" value="Genomic_DNA"/>
</dbReference>